<evidence type="ECO:0000313" key="3">
    <source>
        <dbReference type="Proteomes" id="UP000612349"/>
    </source>
</evidence>
<evidence type="ECO:0000256" key="1">
    <source>
        <dbReference type="SAM" id="Phobius"/>
    </source>
</evidence>
<accession>A0A916Z3C1</accession>
<organism evidence="2 3">
    <name type="scientific">Croceicoccus mobilis</name>
    <dbReference type="NCBI Taxonomy" id="1703339"/>
    <lineage>
        <taxon>Bacteria</taxon>
        <taxon>Pseudomonadati</taxon>
        <taxon>Pseudomonadota</taxon>
        <taxon>Alphaproteobacteria</taxon>
        <taxon>Sphingomonadales</taxon>
        <taxon>Erythrobacteraceae</taxon>
        <taxon>Croceicoccus</taxon>
    </lineage>
</organism>
<keyword evidence="1" id="KW-0812">Transmembrane</keyword>
<name>A0A916Z3C1_9SPHN</name>
<dbReference type="EMBL" id="BMIP01000005">
    <property type="protein sequence ID" value="GGD74053.1"/>
    <property type="molecule type" value="Genomic_DNA"/>
</dbReference>
<dbReference type="AlphaFoldDB" id="A0A916Z3C1"/>
<feature type="transmembrane region" description="Helical" evidence="1">
    <location>
        <begin position="43"/>
        <end position="61"/>
    </location>
</feature>
<reference evidence="2" key="1">
    <citation type="journal article" date="2014" name="Int. J. Syst. Evol. Microbiol.">
        <title>Complete genome sequence of Corynebacterium casei LMG S-19264T (=DSM 44701T), isolated from a smear-ripened cheese.</title>
        <authorList>
            <consortium name="US DOE Joint Genome Institute (JGI-PGF)"/>
            <person name="Walter F."/>
            <person name="Albersmeier A."/>
            <person name="Kalinowski J."/>
            <person name="Ruckert C."/>
        </authorList>
    </citation>
    <scope>NUCLEOTIDE SEQUENCE</scope>
    <source>
        <strain evidence="2">CGMCC 1.15360</strain>
    </source>
</reference>
<protein>
    <submittedName>
        <fullName evidence="2">Uncharacterized protein</fullName>
    </submittedName>
</protein>
<sequence>METVRKRAAAVICVGIMIVAADRLVIGDLVRRDHFWRDMHEDGWIALVGVAIALIGLYHWITEPTHKEK</sequence>
<keyword evidence="3" id="KW-1185">Reference proteome</keyword>
<reference evidence="2" key="2">
    <citation type="submission" date="2020-09" db="EMBL/GenBank/DDBJ databases">
        <authorList>
            <person name="Sun Q."/>
            <person name="Zhou Y."/>
        </authorList>
    </citation>
    <scope>NUCLEOTIDE SEQUENCE</scope>
    <source>
        <strain evidence="2">CGMCC 1.15360</strain>
    </source>
</reference>
<proteinExistence type="predicted"/>
<evidence type="ECO:0000313" key="2">
    <source>
        <dbReference type="EMBL" id="GGD74053.1"/>
    </source>
</evidence>
<keyword evidence="1" id="KW-0472">Membrane</keyword>
<dbReference type="Proteomes" id="UP000612349">
    <property type="component" value="Unassembled WGS sequence"/>
</dbReference>
<comment type="caution">
    <text evidence="2">The sequence shown here is derived from an EMBL/GenBank/DDBJ whole genome shotgun (WGS) entry which is preliminary data.</text>
</comment>
<gene>
    <name evidence="2" type="ORF">GCM10010990_24620</name>
</gene>
<keyword evidence="1" id="KW-1133">Transmembrane helix</keyword>